<dbReference type="PANTHER" id="PTHR33751">
    <property type="entry name" value="CBB3-TYPE CYTOCHROME C OXIDASE SUBUNIT FIXP"/>
    <property type="match status" value="1"/>
</dbReference>
<dbReference type="SUPFAM" id="SSF46626">
    <property type="entry name" value="Cytochrome c"/>
    <property type="match status" value="5"/>
</dbReference>
<name>A0A2W7N1M0_9RHOB</name>
<feature type="domain" description="Cytochrome c" evidence="8">
    <location>
        <begin position="313"/>
        <end position="404"/>
    </location>
</feature>
<dbReference type="Gene3D" id="1.10.760.10">
    <property type="entry name" value="Cytochrome c-like domain"/>
    <property type="match status" value="5"/>
</dbReference>
<feature type="domain" description="Cytochrome c" evidence="8">
    <location>
        <begin position="513"/>
        <end position="603"/>
    </location>
</feature>
<keyword evidence="3 6" id="KW-0479">Metal-binding</keyword>
<keyword evidence="2 6" id="KW-0349">Heme</keyword>
<evidence type="ECO:0000256" key="7">
    <source>
        <dbReference type="SAM" id="Phobius"/>
    </source>
</evidence>
<keyword evidence="1" id="KW-0813">Transport</keyword>
<dbReference type="GO" id="GO:0046872">
    <property type="term" value="F:metal ion binding"/>
    <property type="evidence" value="ECO:0007669"/>
    <property type="project" value="UniProtKB-KW"/>
</dbReference>
<dbReference type="AlphaFoldDB" id="A0A2W7N1M0"/>
<dbReference type="GO" id="GO:0020037">
    <property type="term" value="F:heme binding"/>
    <property type="evidence" value="ECO:0007669"/>
    <property type="project" value="InterPro"/>
</dbReference>
<evidence type="ECO:0000256" key="2">
    <source>
        <dbReference type="ARBA" id="ARBA00022617"/>
    </source>
</evidence>
<evidence type="ECO:0000259" key="8">
    <source>
        <dbReference type="PROSITE" id="PS51007"/>
    </source>
</evidence>
<feature type="transmembrane region" description="Helical" evidence="7">
    <location>
        <begin position="12"/>
        <end position="35"/>
    </location>
</feature>
<evidence type="ECO:0000256" key="4">
    <source>
        <dbReference type="ARBA" id="ARBA00022982"/>
    </source>
</evidence>
<keyword evidence="5 6" id="KW-0408">Iron</keyword>
<dbReference type="Pfam" id="PF00034">
    <property type="entry name" value="Cytochrom_C"/>
    <property type="match status" value="2"/>
</dbReference>
<keyword evidence="10" id="KW-1185">Reference proteome</keyword>
<proteinExistence type="predicted"/>
<evidence type="ECO:0000256" key="3">
    <source>
        <dbReference type="ARBA" id="ARBA00022723"/>
    </source>
</evidence>
<evidence type="ECO:0000313" key="10">
    <source>
        <dbReference type="Proteomes" id="UP000248916"/>
    </source>
</evidence>
<accession>A0A2W7N1M0</accession>
<dbReference type="RefSeq" id="WP_111538701.1">
    <property type="nucleotide sequence ID" value="NZ_QKZL01000025.1"/>
</dbReference>
<dbReference type="InterPro" id="IPR036909">
    <property type="entry name" value="Cyt_c-like_dom_sf"/>
</dbReference>
<organism evidence="9 10">
    <name type="scientific">Palleronia aestuarii</name>
    <dbReference type="NCBI Taxonomy" id="568105"/>
    <lineage>
        <taxon>Bacteria</taxon>
        <taxon>Pseudomonadati</taxon>
        <taxon>Pseudomonadota</taxon>
        <taxon>Alphaproteobacteria</taxon>
        <taxon>Rhodobacterales</taxon>
        <taxon>Roseobacteraceae</taxon>
        <taxon>Palleronia</taxon>
    </lineage>
</organism>
<evidence type="ECO:0000256" key="6">
    <source>
        <dbReference type="PROSITE-ProRule" id="PRU00433"/>
    </source>
</evidence>
<evidence type="ECO:0000256" key="5">
    <source>
        <dbReference type="ARBA" id="ARBA00023004"/>
    </source>
</evidence>
<protein>
    <submittedName>
        <fullName evidence="9">Cytochrome c553</fullName>
    </submittedName>
</protein>
<evidence type="ECO:0000313" key="9">
    <source>
        <dbReference type="EMBL" id="PZX12267.1"/>
    </source>
</evidence>
<comment type="caution">
    <text evidence="9">The sequence shown here is derived from an EMBL/GenBank/DDBJ whole genome shotgun (WGS) entry which is preliminary data.</text>
</comment>
<dbReference type="GO" id="GO:0009055">
    <property type="term" value="F:electron transfer activity"/>
    <property type="evidence" value="ECO:0007669"/>
    <property type="project" value="InterPro"/>
</dbReference>
<dbReference type="PANTHER" id="PTHR33751:SF9">
    <property type="entry name" value="CYTOCHROME C4"/>
    <property type="match status" value="1"/>
</dbReference>
<keyword evidence="4" id="KW-0249">Electron transport</keyword>
<reference evidence="9 10" key="1">
    <citation type="submission" date="2018-06" db="EMBL/GenBank/DDBJ databases">
        <title>Genomic Encyclopedia of Archaeal and Bacterial Type Strains, Phase II (KMG-II): from individual species to whole genera.</title>
        <authorList>
            <person name="Goeker M."/>
        </authorList>
    </citation>
    <scope>NUCLEOTIDE SEQUENCE [LARGE SCALE GENOMIC DNA]</scope>
    <source>
        <strain evidence="9 10">DSM 22009</strain>
    </source>
</reference>
<feature type="domain" description="Cytochrome c" evidence="8">
    <location>
        <begin position="212"/>
        <end position="299"/>
    </location>
</feature>
<dbReference type="PROSITE" id="PS51007">
    <property type="entry name" value="CYTC"/>
    <property type="match status" value="5"/>
</dbReference>
<keyword evidence="7" id="KW-0472">Membrane</keyword>
<evidence type="ECO:0000256" key="1">
    <source>
        <dbReference type="ARBA" id="ARBA00022448"/>
    </source>
</evidence>
<dbReference type="Proteomes" id="UP000248916">
    <property type="component" value="Unassembled WGS sequence"/>
</dbReference>
<feature type="domain" description="Cytochrome c" evidence="8">
    <location>
        <begin position="79"/>
        <end position="180"/>
    </location>
</feature>
<dbReference type="InterPro" id="IPR050597">
    <property type="entry name" value="Cytochrome_c_Oxidase_Subunit"/>
</dbReference>
<keyword evidence="7" id="KW-1133">Transmembrane helix</keyword>
<dbReference type="OrthoDB" id="9773456at2"/>
<feature type="domain" description="Cytochrome c" evidence="8">
    <location>
        <begin position="411"/>
        <end position="501"/>
    </location>
</feature>
<keyword evidence="7" id="KW-0812">Transmembrane</keyword>
<sequence length="615" mass="66044">MLSDFLTPWFIIRFVIVGLVLAVIGLLVALVVYFGGFISFAANTKDPVWFYKLVHNAFKQSVSSHASDIEVPSFLDDPGRIALGAQHYAQNCVRCHGAPGLGQNPMALSIKPTPQHLPAVVDQFSDAELFWILQNGVMMSAMPAWPTSGREDEVWSMVAFTRQLDDMDVQTYLDLVTPDVDAGPQIAFGDTPELDAMNYHLIRYPQDEHLYAAPTGGFADYALAGIPVAQCTTCHGADGSGSPTNGEAPNLTLQTPEYLAAALHSYAEADRKSGYMQVVAAQLSDEQIDGLATYFGETLPDAASPVAPAPEEGLIEAGLQLAEHGDILNGIPACYDCHGATEPGAGILVPALAGQSETYIRAQLLQFRGNGRGQVAVWNPMRGVAHEIEDDQIAAVSAYFASLEPGAGRSMNAAPGPVTPETEELATGIISRVCSECHQANLAGVPSGEYPNLTLQSPNYLQRSLYAFHTDRRNNSRMHETARIMSEDEMDAVAAYIGDLPAEPSAPAPDLPGDVALGAQIVEAGLPDRGIPACLTCHGPEPTTDLKQIPRLHGQNANYLAARLDYFQGREAEERLINPMPGYASRMTDEELAAAASWFATQEPLSKEMALVPVQ</sequence>
<dbReference type="Pfam" id="PF13442">
    <property type="entry name" value="Cytochrome_CBB3"/>
    <property type="match status" value="2"/>
</dbReference>
<gene>
    <name evidence="9" type="ORF">LX81_03674</name>
</gene>
<dbReference type="EMBL" id="QKZL01000025">
    <property type="protein sequence ID" value="PZX12267.1"/>
    <property type="molecule type" value="Genomic_DNA"/>
</dbReference>
<dbReference type="InterPro" id="IPR009056">
    <property type="entry name" value="Cyt_c-like_dom"/>
</dbReference>